<accession>A0A9P6HF68</accession>
<evidence type="ECO:0000313" key="2">
    <source>
        <dbReference type="Proteomes" id="UP000736335"/>
    </source>
</evidence>
<dbReference type="Proteomes" id="UP000736335">
    <property type="component" value="Unassembled WGS sequence"/>
</dbReference>
<dbReference type="AlphaFoldDB" id="A0A9P6HF68"/>
<keyword evidence="2" id="KW-1185">Reference proteome</keyword>
<dbReference type="Pfam" id="PF20414">
    <property type="entry name" value="DUF6698"/>
    <property type="match status" value="1"/>
</dbReference>
<protein>
    <submittedName>
        <fullName evidence="1">Uncharacterized protein</fullName>
    </submittedName>
</protein>
<reference evidence="1" key="2">
    <citation type="submission" date="2020-11" db="EMBL/GenBank/DDBJ databases">
        <authorList>
            <consortium name="DOE Joint Genome Institute"/>
            <person name="Kuo A."/>
            <person name="Miyauchi S."/>
            <person name="Kiss E."/>
            <person name="Drula E."/>
            <person name="Kohler A."/>
            <person name="Sanchez-Garcia M."/>
            <person name="Andreopoulos B."/>
            <person name="Barry K.W."/>
            <person name="Bonito G."/>
            <person name="Buee M."/>
            <person name="Carver A."/>
            <person name="Chen C."/>
            <person name="Cichocki N."/>
            <person name="Clum A."/>
            <person name="Culley D."/>
            <person name="Crous P.W."/>
            <person name="Fauchery L."/>
            <person name="Girlanda M."/>
            <person name="Hayes R."/>
            <person name="Keri Z."/>
            <person name="Labutti K."/>
            <person name="Lipzen A."/>
            <person name="Lombard V."/>
            <person name="Magnuson J."/>
            <person name="Maillard F."/>
            <person name="Morin E."/>
            <person name="Murat C."/>
            <person name="Nolan M."/>
            <person name="Ohm R."/>
            <person name="Pangilinan J."/>
            <person name="Pereira M."/>
            <person name="Perotto S."/>
            <person name="Peter M."/>
            <person name="Riley R."/>
            <person name="Sitrit Y."/>
            <person name="Stielow B."/>
            <person name="Szollosi G."/>
            <person name="Zifcakova L."/>
            <person name="Stursova M."/>
            <person name="Spatafora J.W."/>
            <person name="Tedersoo L."/>
            <person name="Vaario L.-M."/>
            <person name="Yamada A."/>
            <person name="Yan M."/>
            <person name="Wang P."/>
            <person name="Xu J."/>
            <person name="Bruns T."/>
            <person name="Baldrian P."/>
            <person name="Vilgalys R."/>
            <person name="Henrissat B."/>
            <person name="Grigoriev I.V."/>
            <person name="Hibbett D."/>
            <person name="Nagy L.G."/>
            <person name="Martin F.M."/>
        </authorList>
    </citation>
    <scope>NUCLEOTIDE SEQUENCE</scope>
    <source>
        <strain evidence="1">UH-Tt-Lm1</strain>
    </source>
</reference>
<gene>
    <name evidence="1" type="ORF">BJ322DRAFT_988718</name>
</gene>
<comment type="caution">
    <text evidence="1">The sequence shown here is derived from an EMBL/GenBank/DDBJ whole genome shotgun (WGS) entry which is preliminary data.</text>
</comment>
<evidence type="ECO:0000313" key="1">
    <source>
        <dbReference type="EMBL" id="KAF9783984.1"/>
    </source>
</evidence>
<feature type="non-terminal residue" evidence="1">
    <location>
        <position position="146"/>
    </location>
</feature>
<name>A0A9P6HF68_9AGAM</name>
<dbReference type="EMBL" id="WIUZ02000009">
    <property type="protein sequence ID" value="KAF9783984.1"/>
    <property type="molecule type" value="Genomic_DNA"/>
</dbReference>
<organism evidence="1 2">
    <name type="scientific">Thelephora terrestris</name>
    <dbReference type="NCBI Taxonomy" id="56493"/>
    <lineage>
        <taxon>Eukaryota</taxon>
        <taxon>Fungi</taxon>
        <taxon>Dikarya</taxon>
        <taxon>Basidiomycota</taxon>
        <taxon>Agaricomycotina</taxon>
        <taxon>Agaricomycetes</taxon>
        <taxon>Thelephorales</taxon>
        <taxon>Thelephoraceae</taxon>
        <taxon>Thelephora</taxon>
    </lineage>
</organism>
<sequence>LFPPILLPEGSTRMRDVFLNPALINVLKVIFFGRSSLEGNGKSSGPTPSGVKWGLSEVTPGTIALAAVIVRAILSPDTDFAPRGNVTGINYLESFREYKKILSSDPLDPTYQRIFTIFNTSLFGVTATPRADFVLDTSDYNAELRE</sequence>
<reference evidence="1" key="1">
    <citation type="journal article" date="2020" name="Nat. Commun.">
        <title>Large-scale genome sequencing of mycorrhizal fungi provides insights into the early evolution of symbiotic traits.</title>
        <authorList>
            <person name="Miyauchi S."/>
            <person name="Kiss E."/>
            <person name="Kuo A."/>
            <person name="Drula E."/>
            <person name="Kohler A."/>
            <person name="Sanchez-Garcia M."/>
            <person name="Morin E."/>
            <person name="Andreopoulos B."/>
            <person name="Barry K.W."/>
            <person name="Bonito G."/>
            <person name="Buee M."/>
            <person name="Carver A."/>
            <person name="Chen C."/>
            <person name="Cichocki N."/>
            <person name="Clum A."/>
            <person name="Culley D."/>
            <person name="Crous P.W."/>
            <person name="Fauchery L."/>
            <person name="Girlanda M."/>
            <person name="Hayes R.D."/>
            <person name="Keri Z."/>
            <person name="LaButti K."/>
            <person name="Lipzen A."/>
            <person name="Lombard V."/>
            <person name="Magnuson J."/>
            <person name="Maillard F."/>
            <person name="Murat C."/>
            <person name="Nolan M."/>
            <person name="Ohm R.A."/>
            <person name="Pangilinan J."/>
            <person name="Pereira M.F."/>
            <person name="Perotto S."/>
            <person name="Peter M."/>
            <person name="Pfister S."/>
            <person name="Riley R."/>
            <person name="Sitrit Y."/>
            <person name="Stielow J.B."/>
            <person name="Szollosi G."/>
            <person name="Zifcakova L."/>
            <person name="Stursova M."/>
            <person name="Spatafora J.W."/>
            <person name="Tedersoo L."/>
            <person name="Vaario L.M."/>
            <person name="Yamada A."/>
            <person name="Yan M."/>
            <person name="Wang P."/>
            <person name="Xu J."/>
            <person name="Bruns T."/>
            <person name="Baldrian P."/>
            <person name="Vilgalys R."/>
            <person name="Dunand C."/>
            <person name="Henrissat B."/>
            <person name="Grigoriev I.V."/>
            <person name="Hibbett D."/>
            <person name="Nagy L.G."/>
            <person name="Martin F.M."/>
        </authorList>
    </citation>
    <scope>NUCLEOTIDE SEQUENCE</scope>
    <source>
        <strain evidence="1">UH-Tt-Lm1</strain>
    </source>
</reference>
<dbReference type="InterPro" id="IPR046521">
    <property type="entry name" value="DUF6698"/>
</dbReference>
<dbReference type="OrthoDB" id="2693481at2759"/>
<proteinExistence type="predicted"/>
<feature type="non-terminal residue" evidence="1">
    <location>
        <position position="1"/>
    </location>
</feature>